<evidence type="ECO:0000256" key="1">
    <source>
        <dbReference type="ARBA" id="ARBA00004571"/>
    </source>
</evidence>
<dbReference type="Proteomes" id="UP001597544">
    <property type="component" value="Unassembled WGS sequence"/>
</dbReference>
<accession>A0ABW5ILE9</accession>
<dbReference type="NCBIfam" id="TIGR04057">
    <property type="entry name" value="SusC_RagA_signa"/>
    <property type="match status" value="1"/>
</dbReference>
<evidence type="ECO:0000256" key="6">
    <source>
        <dbReference type="ARBA" id="ARBA00023077"/>
    </source>
</evidence>
<dbReference type="InterPro" id="IPR036942">
    <property type="entry name" value="Beta-barrel_TonB_sf"/>
</dbReference>
<comment type="subcellular location">
    <subcellularLocation>
        <location evidence="1 10">Cell outer membrane</location>
        <topology evidence="1 10">Multi-pass membrane protein</topology>
    </subcellularLocation>
</comment>
<evidence type="ECO:0000313" key="15">
    <source>
        <dbReference type="EMBL" id="MFD2513737.1"/>
    </source>
</evidence>
<dbReference type="EMBL" id="JBHULU010000010">
    <property type="protein sequence ID" value="MFD2513737.1"/>
    <property type="molecule type" value="Genomic_DNA"/>
</dbReference>
<evidence type="ECO:0000256" key="7">
    <source>
        <dbReference type="ARBA" id="ARBA00023136"/>
    </source>
</evidence>
<sequence>MKRGLLLTLILAILLSIEGFSQGTTTVTGKVIDQETGQPLPGVAVLVKGTNIGTTTGAQGEFSLNVPAPAATKSLVFRYIGYTNIERTIGNQSIIDVGLVLDTKQLSEVVVTAFGVEREQKALSYSVQQIEGDKLNRANQPNVTNAIQGKVAGVIVRQSSGLPGSSATITIRGNRSFTGNNQPLYVIDGMPIESNASFATGVSGTDASSRALDINPNDIESISVLKGGAAAALYGVRASNGVVVITTKKGKGLDAGRKGATVSLASDYSYDEVSILPDLQDEFAQGSGGVYNNTTSLSWGPRISTLGTITNAIGETVPAQVYDNVEPFFETGHTFTNAVTVANNGDFGNYAVTVGYTDQEGIIPTTGMERFNGKVAGDLKVAPKVTLGVSANFSDVHVDKVPGGSNLSNPLFTLYAAPRTFDLFGLPFADPNNPFKQISYRSGFDNPRWAIANNVFFEDTRRFIGSANAIYKPTDWISISYRLGNDFFITDGQEIYELGSGFTGGRTTIPSGGQINDYSFTQTQINSNLSASFVRDITEDINVNLLIGNEIYDIRSRLLNNLGQGIQLGGLKNIGNTTVQTTAETISRRRVAGFYANLEVGYKNYLFLNGSARQDYVSNLARGNRDFFYPSIGVGFVFTDAFGIDNDWLDFGKIRASYAEVGQAPDAAFITRNTFIAGGAGSGFLNDGVSFPFRGVSGRTLENTLNSPELRPQNTKTIEFGGDFRFFANRLVFDYTYYIQNTTDQIFTVPISPAAGFQFERRNAGELETTGHELIATVIPVRNENFQWTFTTNYTSYDNEVIELAPGVENIFLGGFVTPNIRAEAGAAYPIIFGSSYVRDDAGNIVVDSRQTVNGTANPYYGMPLVGEFKNIGNVQPDFEMSFINGIDYKGFGLSAQLDWRKGGNMYAGNTRLLKLYGMDEITEDRLSPVVIGGTKGFVDADGNLVVEGNNDIEIIRGQTFWQDRMDAITESNVYSTSFVRLREVALSYSLPNSLLDRTPFRTASLFVTGRNLFLISDYPNFDPETNVGGSGNFQGLEYVSLPQTRSYGLGLKVSF</sequence>
<name>A0ABW5ILE9_9BACT</name>
<dbReference type="InterPro" id="IPR012910">
    <property type="entry name" value="Plug_dom"/>
</dbReference>
<dbReference type="Pfam" id="PF07715">
    <property type="entry name" value="Plug"/>
    <property type="match status" value="1"/>
</dbReference>
<dbReference type="Pfam" id="PF00593">
    <property type="entry name" value="TonB_dep_Rec_b-barrel"/>
    <property type="match status" value="1"/>
</dbReference>
<dbReference type="InterPro" id="IPR037066">
    <property type="entry name" value="Plug_dom_sf"/>
</dbReference>
<dbReference type="InterPro" id="IPR023996">
    <property type="entry name" value="TonB-dep_OMP_SusC/RagA"/>
</dbReference>
<dbReference type="InterPro" id="IPR039426">
    <property type="entry name" value="TonB-dep_rcpt-like"/>
</dbReference>
<feature type="domain" description="TonB-dependent receptor plug" evidence="14">
    <location>
        <begin position="121"/>
        <end position="242"/>
    </location>
</feature>
<keyword evidence="6 11" id="KW-0798">TonB box</keyword>
<feature type="chain" id="PRO_5045064875" evidence="12">
    <location>
        <begin position="22"/>
        <end position="1056"/>
    </location>
</feature>
<evidence type="ECO:0000256" key="11">
    <source>
        <dbReference type="RuleBase" id="RU003357"/>
    </source>
</evidence>
<evidence type="ECO:0000259" key="14">
    <source>
        <dbReference type="Pfam" id="PF07715"/>
    </source>
</evidence>
<evidence type="ECO:0000256" key="12">
    <source>
        <dbReference type="SAM" id="SignalP"/>
    </source>
</evidence>
<dbReference type="PROSITE" id="PS52016">
    <property type="entry name" value="TONB_DEPENDENT_REC_3"/>
    <property type="match status" value="1"/>
</dbReference>
<gene>
    <name evidence="15" type="ORF">ACFSRY_07650</name>
</gene>
<keyword evidence="2 10" id="KW-0813">Transport</keyword>
<dbReference type="NCBIfam" id="TIGR04056">
    <property type="entry name" value="OMP_RagA_SusC"/>
    <property type="match status" value="1"/>
</dbReference>
<dbReference type="Gene3D" id="2.170.130.10">
    <property type="entry name" value="TonB-dependent receptor, plug domain"/>
    <property type="match status" value="1"/>
</dbReference>
<dbReference type="Pfam" id="PF13715">
    <property type="entry name" value="CarbopepD_reg_2"/>
    <property type="match status" value="1"/>
</dbReference>
<keyword evidence="4 10" id="KW-0812">Transmembrane</keyword>
<evidence type="ECO:0000256" key="4">
    <source>
        <dbReference type="ARBA" id="ARBA00022692"/>
    </source>
</evidence>
<evidence type="ECO:0000256" key="9">
    <source>
        <dbReference type="ARBA" id="ARBA00023237"/>
    </source>
</evidence>
<keyword evidence="9 10" id="KW-0998">Cell outer membrane</keyword>
<keyword evidence="5 12" id="KW-0732">Signal</keyword>
<dbReference type="SUPFAM" id="SSF49464">
    <property type="entry name" value="Carboxypeptidase regulatory domain-like"/>
    <property type="match status" value="1"/>
</dbReference>
<comment type="similarity">
    <text evidence="10 11">Belongs to the TonB-dependent receptor family.</text>
</comment>
<keyword evidence="7 10" id="KW-0472">Membrane</keyword>
<evidence type="ECO:0000313" key="16">
    <source>
        <dbReference type="Proteomes" id="UP001597544"/>
    </source>
</evidence>
<dbReference type="InterPro" id="IPR000531">
    <property type="entry name" value="Beta-barrel_TonB"/>
</dbReference>
<evidence type="ECO:0000259" key="13">
    <source>
        <dbReference type="Pfam" id="PF00593"/>
    </source>
</evidence>
<evidence type="ECO:0000256" key="3">
    <source>
        <dbReference type="ARBA" id="ARBA00022452"/>
    </source>
</evidence>
<dbReference type="Gene3D" id="2.40.170.20">
    <property type="entry name" value="TonB-dependent receptor, beta-barrel domain"/>
    <property type="match status" value="1"/>
</dbReference>
<evidence type="ECO:0000256" key="10">
    <source>
        <dbReference type="PROSITE-ProRule" id="PRU01360"/>
    </source>
</evidence>
<comment type="caution">
    <text evidence="15">The sequence shown here is derived from an EMBL/GenBank/DDBJ whole genome shotgun (WGS) entry which is preliminary data.</text>
</comment>
<keyword evidence="16" id="KW-1185">Reference proteome</keyword>
<dbReference type="RefSeq" id="WP_377504879.1">
    <property type="nucleotide sequence ID" value="NZ_JBHULU010000010.1"/>
</dbReference>
<keyword evidence="3 10" id="KW-1134">Transmembrane beta strand</keyword>
<feature type="signal peptide" evidence="12">
    <location>
        <begin position="1"/>
        <end position="21"/>
    </location>
</feature>
<proteinExistence type="inferred from homology"/>
<dbReference type="InterPro" id="IPR023997">
    <property type="entry name" value="TonB-dep_OMP_SusC/RagA_CS"/>
</dbReference>
<dbReference type="SUPFAM" id="SSF56935">
    <property type="entry name" value="Porins"/>
    <property type="match status" value="1"/>
</dbReference>
<dbReference type="InterPro" id="IPR008969">
    <property type="entry name" value="CarboxyPept-like_regulatory"/>
</dbReference>
<evidence type="ECO:0000256" key="8">
    <source>
        <dbReference type="ARBA" id="ARBA00023170"/>
    </source>
</evidence>
<organism evidence="15 16">
    <name type="scientific">Pontibacter locisalis</name>
    <dbReference type="NCBI Taxonomy" id="1719035"/>
    <lineage>
        <taxon>Bacteria</taxon>
        <taxon>Pseudomonadati</taxon>
        <taxon>Bacteroidota</taxon>
        <taxon>Cytophagia</taxon>
        <taxon>Cytophagales</taxon>
        <taxon>Hymenobacteraceae</taxon>
        <taxon>Pontibacter</taxon>
    </lineage>
</organism>
<evidence type="ECO:0000256" key="2">
    <source>
        <dbReference type="ARBA" id="ARBA00022448"/>
    </source>
</evidence>
<protein>
    <submittedName>
        <fullName evidence="15">SusC/RagA family TonB-linked outer membrane protein</fullName>
    </submittedName>
</protein>
<dbReference type="PANTHER" id="PTHR30069:SF29">
    <property type="entry name" value="HEMOGLOBIN AND HEMOGLOBIN-HAPTOGLOBIN-BINDING PROTEIN 1-RELATED"/>
    <property type="match status" value="1"/>
</dbReference>
<evidence type="ECO:0000256" key="5">
    <source>
        <dbReference type="ARBA" id="ARBA00022729"/>
    </source>
</evidence>
<keyword evidence="8" id="KW-0675">Receptor</keyword>
<dbReference type="Gene3D" id="2.60.40.1120">
    <property type="entry name" value="Carboxypeptidase-like, regulatory domain"/>
    <property type="match status" value="1"/>
</dbReference>
<dbReference type="PANTHER" id="PTHR30069">
    <property type="entry name" value="TONB-DEPENDENT OUTER MEMBRANE RECEPTOR"/>
    <property type="match status" value="1"/>
</dbReference>
<feature type="domain" description="TonB-dependent receptor-like beta-barrel" evidence="13">
    <location>
        <begin position="424"/>
        <end position="856"/>
    </location>
</feature>
<reference evidence="16" key="1">
    <citation type="journal article" date="2019" name="Int. J. Syst. Evol. Microbiol.">
        <title>The Global Catalogue of Microorganisms (GCM) 10K type strain sequencing project: providing services to taxonomists for standard genome sequencing and annotation.</title>
        <authorList>
            <consortium name="The Broad Institute Genomics Platform"/>
            <consortium name="The Broad Institute Genome Sequencing Center for Infectious Disease"/>
            <person name="Wu L."/>
            <person name="Ma J."/>
        </authorList>
    </citation>
    <scope>NUCLEOTIDE SEQUENCE [LARGE SCALE GENOMIC DNA]</scope>
    <source>
        <strain evidence="16">KCTC 42498</strain>
    </source>
</reference>